<evidence type="ECO:0000313" key="1">
    <source>
        <dbReference type="EMBL" id="EMI21122.1"/>
    </source>
</evidence>
<dbReference type="Proteomes" id="UP000011991">
    <property type="component" value="Unassembled WGS sequence"/>
</dbReference>
<name>M5S0E3_9BACT</name>
<reference evidence="1 2" key="1">
    <citation type="journal article" date="2013" name="Mar. Genomics">
        <title>Expression of sulfatases in Rhodopirellula baltica and the diversity of sulfatases in the genus Rhodopirellula.</title>
        <authorList>
            <person name="Wegner C.E."/>
            <person name="Richter-Heitmann T."/>
            <person name="Klindworth A."/>
            <person name="Klockow C."/>
            <person name="Richter M."/>
            <person name="Achstetter T."/>
            <person name="Glockner F.O."/>
            <person name="Harder J."/>
        </authorList>
    </citation>
    <scope>NUCLEOTIDE SEQUENCE [LARGE SCALE GENOMIC DNA]</scope>
    <source>
        <strain evidence="1 2">SM1</strain>
    </source>
</reference>
<organism evidence="1 2">
    <name type="scientific">Rhodopirellula maiorica SM1</name>
    <dbReference type="NCBI Taxonomy" id="1265738"/>
    <lineage>
        <taxon>Bacteria</taxon>
        <taxon>Pseudomonadati</taxon>
        <taxon>Planctomycetota</taxon>
        <taxon>Planctomycetia</taxon>
        <taxon>Pirellulales</taxon>
        <taxon>Pirellulaceae</taxon>
        <taxon>Novipirellula</taxon>
    </lineage>
</organism>
<protein>
    <submittedName>
        <fullName evidence="1">Uncharacterized protein</fullName>
    </submittedName>
</protein>
<gene>
    <name evidence="1" type="ORF">RMSM_01953</name>
</gene>
<sequence>MPLDYHGNLQEQVGGNPYQNQMAIERKIIKFSNTETIHPQ</sequence>
<dbReference type="AlphaFoldDB" id="M5S0E3"/>
<comment type="caution">
    <text evidence="1">The sequence shown here is derived from an EMBL/GenBank/DDBJ whole genome shotgun (WGS) entry which is preliminary data.</text>
</comment>
<keyword evidence="2" id="KW-1185">Reference proteome</keyword>
<accession>M5S0E3</accession>
<dbReference type="PATRIC" id="fig|1265738.3.peg.1955"/>
<dbReference type="EMBL" id="ANOG01000277">
    <property type="protein sequence ID" value="EMI21122.1"/>
    <property type="molecule type" value="Genomic_DNA"/>
</dbReference>
<evidence type="ECO:0000313" key="2">
    <source>
        <dbReference type="Proteomes" id="UP000011991"/>
    </source>
</evidence>
<proteinExistence type="predicted"/>